<reference evidence="2" key="3">
    <citation type="submission" date="2015-04" db="UniProtKB">
        <authorList>
            <consortium name="EnsemblPlants"/>
        </authorList>
    </citation>
    <scope>IDENTIFICATION</scope>
    <source>
        <strain evidence="2">cv. Jemalong A17</strain>
    </source>
</reference>
<dbReference type="HOGENOM" id="CLU_2761614_0_0_1"/>
<dbReference type="EMBL" id="CM001220">
    <property type="protein sequence ID" value="KEH31670.1"/>
    <property type="molecule type" value="Genomic_DNA"/>
</dbReference>
<protein>
    <submittedName>
        <fullName evidence="1 2">Uncharacterized protein</fullName>
    </submittedName>
</protein>
<dbReference type="Proteomes" id="UP000002051">
    <property type="component" value="Chromosome 4"/>
</dbReference>
<sequence>MFTRTTKEWKKQWEQDNIDLNNYFEDSEMYLPNVGVFDEHQFSVRRIKKKRNNLIKPPNCEHLNHQTTKL</sequence>
<name>A0A072V0K4_MEDTR</name>
<evidence type="ECO:0000313" key="2">
    <source>
        <dbReference type="EnsemblPlants" id="KEH31670"/>
    </source>
</evidence>
<evidence type="ECO:0000313" key="1">
    <source>
        <dbReference type="EMBL" id="KEH31670.1"/>
    </source>
</evidence>
<proteinExistence type="predicted"/>
<organism evidence="1 3">
    <name type="scientific">Medicago truncatula</name>
    <name type="common">Barrel medic</name>
    <name type="synonym">Medicago tribuloides</name>
    <dbReference type="NCBI Taxonomy" id="3880"/>
    <lineage>
        <taxon>Eukaryota</taxon>
        <taxon>Viridiplantae</taxon>
        <taxon>Streptophyta</taxon>
        <taxon>Embryophyta</taxon>
        <taxon>Tracheophyta</taxon>
        <taxon>Spermatophyta</taxon>
        <taxon>Magnoliopsida</taxon>
        <taxon>eudicotyledons</taxon>
        <taxon>Gunneridae</taxon>
        <taxon>Pentapetalae</taxon>
        <taxon>rosids</taxon>
        <taxon>fabids</taxon>
        <taxon>Fabales</taxon>
        <taxon>Fabaceae</taxon>
        <taxon>Papilionoideae</taxon>
        <taxon>50 kb inversion clade</taxon>
        <taxon>NPAAA clade</taxon>
        <taxon>Hologalegina</taxon>
        <taxon>IRL clade</taxon>
        <taxon>Trifolieae</taxon>
        <taxon>Medicago</taxon>
    </lineage>
</organism>
<reference evidence="1 3" key="2">
    <citation type="journal article" date="2014" name="BMC Genomics">
        <title>An improved genome release (version Mt4.0) for the model legume Medicago truncatula.</title>
        <authorList>
            <person name="Tang H."/>
            <person name="Krishnakumar V."/>
            <person name="Bidwell S."/>
            <person name="Rosen B."/>
            <person name="Chan A."/>
            <person name="Zhou S."/>
            <person name="Gentzbittel L."/>
            <person name="Childs K.L."/>
            <person name="Yandell M."/>
            <person name="Gundlach H."/>
            <person name="Mayer K.F."/>
            <person name="Schwartz D.C."/>
            <person name="Town C.D."/>
        </authorList>
    </citation>
    <scope>GENOME REANNOTATION</scope>
    <source>
        <strain evidence="1">A17</strain>
        <strain evidence="2 3">cv. Jemalong A17</strain>
    </source>
</reference>
<dbReference type="AlphaFoldDB" id="A0A072V0K4"/>
<keyword evidence="3" id="KW-1185">Reference proteome</keyword>
<reference evidence="1 3" key="1">
    <citation type="journal article" date="2011" name="Nature">
        <title>The Medicago genome provides insight into the evolution of rhizobial symbioses.</title>
        <authorList>
            <person name="Young N.D."/>
            <person name="Debelle F."/>
            <person name="Oldroyd G.E."/>
            <person name="Geurts R."/>
            <person name="Cannon S.B."/>
            <person name="Udvardi M.K."/>
            <person name="Benedito V.A."/>
            <person name="Mayer K.F."/>
            <person name="Gouzy J."/>
            <person name="Schoof H."/>
            <person name="Van de Peer Y."/>
            <person name="Proost S."/>
            <person name="Cook D.R."/>
            <person name="Meyers B.C."/>
            <person name="Spannagl M."/>
            <person name="Cheung F."/>
            <person name="De Mita S."/>
            <person name="Krishnakumar V."/>
            <person name="Gundlach H."/>
            <person name="Zhou S."/>
            <person name="Mudge J."/>
            <person name="Bharti A.K."/>
            <person name="Murray J.D."/>
            <person name="Naoumkina M.A."/>
            <person name="Rosen B."/>
            <person name="Silverstein K.A."/>
            <person name="Tang H."/>
            <person name="Rombauts S."/>
            <person name="Zhao P.X."/>
            <person name="Zhou P."/>
            <person name="Barbe V."/>
            <person name="Bardou P."/>
            <person name="Bechner M."/>
            <person name="Bellec A."/>
            <person name="Berger A."/>
            <person name="Berges H."/>
            <person name="Bidwell S."/>
            <person name="Bisseling T."/>
            <person name="Choisne N."/>
            <person name="Couloux A."/>
            <person name="Denny R."/>
            <person name="Deshpande S."/>
            <person name="Dai X."/>
            <person name="Doyle J.J."/>
            <person name="Dudez A.M."/>
            <person name="Farmer A.D."/>
            <person name="Fouteau S."/>
            <person name="Franken C."/>
            <person name="Gibelin C."/>
            <person name="Gish J."/>
            <person name="Goldstein S."/>
            <person name="Gonzalez A.J."/>
            <person name="Green P.J."/>
            <person name="Hallab A."/>
            <person name="Hartog M."/>
            <person name="Hua A."/>
            <person name="Humphray S.J."/>
            <person name="Jeong D.H."/>
            <person name="Jing Y."/>
            <person name="Jocker A."/>
            <person name="Kenton S.M."/>
            <person name="Kim D.J."/>
            <person name="Klee K."/>
            <person name="Lai H."/>
            <person name="Lang C."/>
            <person name="Lin S."/>
            <person name="Macmil S.L."/>
            <person name="Magdelenat G."/>
            <person name="Matthews L."/>
            <person name="McCorrison J."/>
            <person name="Monaghan E.L."/>
            <person name="Mun J.H."/>
            <person name="Najar F.Z."/>
            <person name="Nicholson C."/>
            <person name="Noirot C."/>
            <person name="O'Bleness M."/>
            <person name="Paule C.R."/>
            <person name="Poulain J."/>
            <person name="Prion F."/>
            <person name="Qin B."/>
            <person name="Qu C."/>
            <person name="Retzel E.F."/>
            <person name="Riddle C."/>
            <person name="Sallet E."/>
            <person name="Samain S."/>
            <person name="Samson N."/>
            <person name="Sanders I."/>
            <person name="Saurat O."/>
            <person name="Scarpelli C."/>
            <person name="Schiex T."/>
            <person name="Segurens B."/>
            <person name="Severin A.J."/>
            <person name="Sherrier D.J."/>
            <person name="Shi R."/>
            <person name="Sims S."/>
            <person name="Singer S.R."/>
            <person name="Sinharoy S."/>
            <person name="Sterck L."/>
            <person name="Viollet A."/>
            <person name="Wang B.B."/>
            <person name="Wang K."/>
            <person name="Wang M."/>
            <person name="Wang X."/>
            <person name="Warfsmann J."/>
            <person name="Weissenbach J."/>
            <person name="White D.D."/>
            <person name="White J.D."/>
            <person name="Wiley G.B."/>
            <person name="Wincker P."/>
            <person name="Xing Y."/>
            <person name="Yang L."/>
            <person name="Yao Z."/>
            <person name="Ying F."/>
            <person name="Zhai J."/>
            <person name="Zhou L."/>
            <person name="Zuber A."/>
            <person name="Denarie J."/>
            <person name="Dixon R.A."/>
            <person name="May G.D."/>
            <person name="Schwartz D.C."/>
            <person name="Rogers J."/>
            <person name="Quetier F."/>
            <person name="Town C.D."/>
            <person name="Roe B.A."/>
        </authorList>
    </citation>
    <scope>NUCLEOTIDE SEQUENCE [LARGE SCALE GENOMIC DNA]</scope>
    <source>
        <strain evidence="1">A17</strain>
        <strain evidence="2 3">cv. Jemalong A17</strain>
    </source>
</reference>
<accession>A0A072V0K4</accession>
<gene>
    <name evidence="1" type="ordered locus">MTR_4g102085</name>
</gene>
<dbReference type="EnsemblPlants" id="KEH31670">
    <property type="protein sequence ID" value="KEH31670"/>
    <property type="gene ID" value="MTR_4g102085"/>
</dbReference>
<evidence type="ECO:0000313" key="3">
    <source>
        <dbReference type="Proteomes" id="UP000002051"/>
    </source>
</evidence>